<evidence type="ECO:0008006" key="3">
    <source>
        <dbReference type="Google" id="ProtNLM"/>
    </source>
</evidence>
<dbReference type="SUPFAM" id="SSF54285">
    <property type="entry name" value="MoaD/ThiS"/>
    <property type="match status" value="1"/>
</dbReference>
<gene>
    <name evidence="1" type="ORF">NTG6680_2297</name>
</gene>
<dbReference type="Proteomes" id="UP000839052">
    <property type="component" value="Chromosome"/>
</dbReference>
<accession>A0ABM8Z148</accession>
<dbReference type="InterPro" id="IPR003749">
    <property type="entry name" value="ThiS/MoaD-like"/>
</dbReference>
<dbReference type="RefSeq" id="WP_239797305.1">
    <property type="nucleotide sequence ID" value="NZ_OU912926.1"/>
</dbReference>
<name>A0ABM8Z148_9PROT</name>
<sequence>MKIEIVYFGKPRENLNISQETVDVPEESLTLTGLLAWLSLRGEIWAQEMNEDRVRCAVNQEFAGLARPLNENDEIAITAHYHGCSEFWIDDPRLRLNEPRFKQNPCF</sequence>
<evidence type="ECO:0000313" key="1">
    <source>
        <dbReference type="EMBL" id="CAG9933546.1"/>
    </source>
</evidence>
<reference evidence="1 2" key="1">
    <citation type="submission" date="2021-10" db="EMBL/GenBank/DDBJ databases">
        <authorList>
            <person name="Koch H."/>
        </authorList>
    </citation>
    <scope>NUCLEOTIDE SEQUENCE [LARGE SCALE GENOMIC DNA]</scope>
    <source>
        <strain evidence="1">6680</strain>
    </source>
</reference>
<organism evidence="1 2">
    <name type="scientific">Candidatus Nitrotoga arctica</name>
    <dbReference type="NCBI Taxonomy" id="453162"/>
    <lineage>
        <taxon>Bacteria</taxon>
        <taxon>Pseudomonadati</taxon>
        <taxon>Pseudomonadota</taxon>
        <taxon>Betaproteobacteria</taxon>
        <taxon>Nitrosomonadales</taxon>
        <taxon>Gallionellaceae</taxon>
        <taxon>Candidatus Nitrotoga</taxon>
    </lineage>
</organism>
<dbReference type="CDD" id="cd00754">
    <property type="entry name" value="Ubl_MoaD"/>
    <property type="match status" value="1"/>
</dbReference>
<dbReference type="Pfam" id="PF02597">
    <property type="entry name" value="ThiS"/>
    <property type="match status" value="1"/>
</dbReference>
<proteinExistence type="predicted"/>
<keyword evidence="2" id="KW-1185">Reference proteome</keyword>
<evidence type="ECO:0000313" key="2">
    <source>
        <dbReference type="Proteomes" id="UP000839052"/>
    </source>
</evidence>
<protein>
    <recommendedName>
        <fullName evidence="3">Molybdopterin synthase sulfur carrier subunit</fullName>
    </recommendedName>
</protein>
<dbReference type="InterPro" id="IPR012675">
    <property type="entry name" value="Beta-grasp_dom_sf"/>
</dbReference>
<dbReference type="InterPro" id="IPR016155">
    <property type="entry name" value="Mopterin_synth/thiamin_S_b"/>
</dbReference>
<dbReference type="Gene3D" id="3.10.20.30">
    <property type="match status" value="1"/>
</dbReference>
<dbReference type="EMBL" id="OU912926">
    <property type="protein sequence ID" value="CAG9933546.1"/>
    <property type="molecule type" value="Genomic_DNA"/>
</dbReference>